<dbReference type="EMBL" id="REGN01006129">
    <property type="protein sequence ID" value="RNA10699.1"/>
    <property type="molecule type" value="Genomic_DNA"/>
</dbReference>
<dbReference type="Proteomes" id="UP000276133">
    <property type="component" value="Unassembled WGS sequence"/>
</dbReference>
<organism evidence="1 2">
    <name type="scientific">Brachionus plicatilis</name>
    <name type="common">Marine rotifer</name>
    <name type="synonym">Brachionus muelleri</name>
    <dbReference type="NCBI Taxonomy" id="10195"/>
    <lineage>
        <taxon>Eukaryota</taxon>
        <taxon>Metazoa</taxon>
        <taxon>Spiralia</taxon>
        <taxon>Gnathifera</taxon>
        <taxon>Rotifera</taxon>
        <taxon>Eurotatoria</taxon>
        <taxon>Monogononta</taxon>
        <taxon>Pseudotrocha</taxon>
        <taxon>Ploima</taxon>
        <taxon>Brachionidae</taxon>
        <taxon>Brachionus</taxon>
    </lineage>
</organism>
<name>A0A3M7QHD2_BRAPC</name>
<dbReference type="AlphaFoldDB" id="A0A3M7QHD2"/>
<proteinExistence type="predicted"/>
<reference evidence="1 2" key="1">
    <citation type="journal article" date="2018" name="Sci. Rep.">
        <title>Genomic signatures of local adaptation to the degree of environmental predictability in rotifers.</title>
        <authorList>
            <person name="Franch-Gras L."/>
            <person name="Hahn C."/>
            <person name="Garcia-Roger E.M."/>
            <person name="Carmona M.J."/>
            <person name="Serra M."/>
            <person name="Gomez A."/>
        </authorList>
    </citation>
    <scope>NUCLEOTIDE SEQUENCE [LARGE SCALE GENOMIC DNA]</scope>
    <source>
        <strain evidence="1">HYR1</strain>
    </source>
</reference>
<comment type="caution">
    <text evidence="1">The sequence shown here is derived from an EMBL/GenBank/DDBJ whole genome shotgun (WGS) entry which is preliminary data.</text>
</comment>
<evidence type="ECO:0000313" key="2">
    <source>
        <dbReference type="Proteomes" id="UP000276133"/>
    </source>
</evidence>
<sequence>MHFRTPSGGMSKTLSWSSMESELCSGSTIQRLHSVAYSLAASSMVCMSVMPDRKINMSPRSLSGYVQINVYGGRHEDYFESLTLFDQAFENAEQKVGEYVSLMHFVYYNYVILGKLSIALNLTKQYSFGEEQNFCVLGTRFVEANLSCKNTKVMGLTRFVITSDHSQCVTKQ</sequence>
<accession>A0A3M7QHD2</accession>
<protein>
    <submittedName>
        <fullName evidence="1">Uncharacterized protein</fullName>
    </submittedName>
</protein>
<evidence type="ECO:0000313" key="1">
    <source>
        <dbReference type="EMBL" id="RNA10699.1"/>
    </source>
</evidence>
<gene>
    <name evidence="1" type="ORF">BpHYR1_019221</name>
</gene>
<keyword evidence="2" id="KW-1185">Reference proteome</keyword>